<feature type="domain" description="DUF4166" evidence="1">
    <location>
        <begin position="16"/>
        <end position="173"/>
    </location>
</feature>
<proteinExistence type="predicted"/>
<organism evidence="2 3">
    <name type="scientific">Wenxinia marina DSM 24838</name>
    <dbReference type="NCBI Taxonomy" id="1123501"/>
    <lineage>
        <taxon>Bacteria</taxon>
        <taxon>Pseudomonadati</taxon>
        <taxon>Pseudomonadota</taxon>
        <taxon>Alphaproteobacteria</taxon>
        <taxon>Rhodobacterales</taxon>
        <taxon>Roseobacteraceae</taxon>
        <taxon>Wenxinia</taxon>
    </lineage>
</organism>
<dbReference type="EMBL" id="AONG01000009">
    <property type="protein sequence ID" value="KIQ69670.1"/>
    <property type="molecule type" value="Genomic_DNA"/>
</dbReference>
<dbReference type="eggNOG" id="COG1748">
    <property type="taxonomic scope" value="Bacteria"/>
</dbReference>
<dbReference type="Pfam" id="PF13761">
    <property type="entry name" value="DUF4166"/>
    <property type="match status" value="1"/>
</dbReference>
<dbReference type="Proteomes" id="UP000035100">
    <property type="component" value="Unassembled WGS sequence"/>
</dbReference>
<accession>A0A0D0NN37</accession>
<name>A0A0D0NN37_9RHOB</name>
<evidence type="ECO:0000313" key="2">
    <source>
        <dbReference type="EMBL" id="KIQ69670.1"/>
    </source>
</evidence>
<dbReference type="InterPro" id="IPR025311">
    <property type="entry name" value="DUF4166"/>
</dbReference>
<comment type="caution">
    <text evidence="2">The sequence shown here is derived from an EMBL/GenBank/DDBJ whole genome shotgun (WGS) entry which is preliminary data.</text>
</comment>
<dbReference type="STRING" id="1123501.Wenmar_02034"/>
<sequence length="176" mass="18558">MIPPFRAALGAAWGDLPAPVRAVHGGAPERRFAGRAEVIRAPGALAGAALRVGGFPPATNDIGFTLHIAPGQGGEVWRRRFGAHETISVLAWDARQGLRERFGAVTCVLAPRVKDGRLTMEVVRAWAVRALPLPAALTPASAIEVGASGDRYLFDIAATLPGGRALIRYRGWLAPA</sequence>
<gene>
    <name evidence="2" type="ORF">Wenmar_02034</name>
</gene>
<dbReference type="AlphaFoldDB" id="A0A0D0NN37"/>
<protein>
    <recommendedName>
        <fullName evidence="1">DUF4166 domain-containing protein</fullName>
    </recommendedName>
</protein>
<dbReference type="RefSeq" id="WP_018304884.1">
    <property type="nucleotide sequence ID" value="NZ_KB902316.1"/>
</dbReference>
<evidence type="ECO:0000259" key="1">
    <source>
        <dbReference type="Pfam" id="PF13761"/>
    </source>
</evidence>
<evidence type="ECO:0000313" key="3">
    <source>
        <dbReference type="Proteomes" id="UP000035100"/>
    </source>
</evidence>
<reference evidence="2 3" key="1">
    <citation type="submission" date="2013-01" db="EMBL/GenBank/DDBJ databases">
        <authorList>
            <person name="Fiebig A."/>
            <person name="Goeker M."/>
            <person name="Klenk H.-P.P."/>
        </authorList>
    </citation>
    <scope>NUCLEOTIDE SEQUENCE [LARGE SCALE GENOMIC DNA]</scope>
    <source>
        <strain evidence="2 3">DSM 24838</strain>
    </source>
</reference>
<keyword evidence="3" id="KW-1185">Reference proteome</keyword>